<keyword evidence="2 5" id="KW-0378">Hydrolase</keyword>
<evidence type="ECO:0000259" key="7">
    <source>
        <dbReference type="Pfam" id="PF00135"/>
    </source>
</evidence>
<feature type="domain" description="Carboxylesterase type B" evidence="7">
    <location>
        <begin position="30"/>
        <end position="483"/>
    </location>
</feature>
<dbReference type="InterPro" id="IPR002018">
    <property type="entry name" value="CarbesteraseB"/>
</dbReference>
<proteinExistence type="inferred from homology"/>
<name>A0A2B7WRT0_9EURO</name>
<dbReference type="ESTHER" id="9euro-a0a2b7wrt0">
    <property type="family name" value="Fungal_carboxylesterase_lipase"/>
</dbReference>
<sequence>MDFFALTLTSLALCAITAASTPSYDAKPQTPTVTIDSGVVAGTVTRLPSSETTVNKFLGIPFGAPPVRFTPPKPVAPWDSVYDASDYKPACIQQFSYPEEARKRAIEWYNTPGPPAGESEDCLNLNVFAPASGSGSPKAVLFWVYGGGYTSGTGSLPLYDGSSFAANQDIVVVTFNYRTNVFGFPGSSELPPKEWNLGLLDQRLALDWVQRNIAAFGGDPKMVTIVGESAGAGSVDGLITSPPDPLPFRAAIFQSNDGSVPIIPSDPATSWKKLLETTKCASDKALDCIRAISALELKEIVERQQLQFGPVPDGGATWADSPRKDRLNSTDQQSRIARVPVLVGSNADEARVIVYGQNDTAAFLGNYISEEAAKVLINAYPIGTPGISSEFERLAAIVTDFAFQCLVKLLAEESTTVGIDAWRYYFNASFPNTELFAESGVYHFSEIQHVFGTYPRKGATKFEVEVSKGMQDAWANFAKNPSNGPGWEKVPQLGVLGGGARVGADDTGRVVLEAIETESVDEKCVLYQQLYDIASGM</sequence>
<feature type="active site" description="Acyl-ester intermediate" evidence="4">
    <location>
        <position position="229"/>
    </location>
</feature>
<protein>
    <recommendedName>
        <fullName evidence="5">Carboxylic ester hydrolase</fullName>
        <ecNumber evidence="5">3.1.1.-</ecNumber>
    </recommendedName>
</protein>
<evidence type="ECO:0000256" key="6">
    <source>
        <dbReference type="SAM" id="MobiDB-lite"/>
    </source>
</evidence>
<dbReference type="InterPro" id="IPR019826">
    <property type="entry name" value="Carboxylesterase_B_AS"/>
</dbReference>
<evidence type="ECO:0000313" key="8">
    <source>
        <dbReference type="EMBL" id="PGG99296.1"/>
    </source>
</evidence>
<feature type="active site" description="Charge relay system" evidence="4">
    <location>
        <position position="443"/>
    </location>
</feature>
<dbReference type="AlphaFoldDB" id="A0A2B7WRT0"/>
<dbReference type="EMBL" id="PDNB01000206">
    <property type="protein sequence ID" value="PGG99296.1"/>
    <property type="molecule type" value="Genomic_DNA"/>
</dbReference>
<gene>
    <name evidence="8" type="ORF">AJ79_08563</name>
</gene>
<dbReference type="EC" id="3.1.1.-" evidence="5"/>
<dbReference type="PROSITE" id="PS00122">
    <property type="entry name" value="CARBOXYLESTERASE_B_1"/>
    <property type="match status" value="1"/>
</dbReference>
<dbReference type="OrthoDB" id="408631at2759"/>
<dbReference type="InterPro" id="IPR000997">
    <property type="entry name" value="Cholinesterase"/>
</dbReference>
<comment type="caution">
    <text evidence="8">The sequence shown here is derived from an EMBL/GenBank/DDBJ whole genome shotgun (WGS) entry which is preliminary data.</text>
</comment>
<dbReference type="PANTHER" id="PTHR43918:SF4">
    <property type="entry name" value="CARBOXYLIC ESTER HYDROLASE"/>
    <property type="match status" value="1"/>
</dbReference>
<reference evidence="8 9" key="1">
    <citation type="submission" date="2017-10" db="EMBL/GenBank/DDBJ databases">
        <title>Comparative genomics in systemic dimorphic fungi from Ajellomycetaceae.</title>
        <authorList>
            <person name="Munoz J.F."/>
            <person name="Mcewen J.G."/>
            <person name="Clay O.K."/>
            <person name="Cuomo C.A."/>
        </authorList>
    </citation>
    <scope>NUCLEOTIDE SEQUENCE [LARGE SCALE GENOMIC DNA]</scope>
    <source>
        <strain evidence="8 9">UAMH5409</strain>
    </source>
</reference>
<comment type="similarity">
    <text evidence="1 5">Belongs to the type-B carboxylesterase/lipase family.</text>
</comment>
<dbReference type="PANTHER" id="PTHR43918">
    <property type="entry name" value="ACETYLCHOLINESTERASE"/>
    <property type="match status" value="1"/>
</dbReference>
<feature type="chain" id="PRO_5011829946" description="Carboxylic ester hydrolase" evidence="5">
    <location>
        <begin position="20"/>
        <end position="537"/>
    </location>
</feature>
<evidence type="ECO:0000256" key="5">
    <source>
        <dbReference type="RuleBase" id="RU361235"/>
    </source>
</evidence>
<dbReference type="Proteomes" id="UP000223968">
    <property type="component" value="Unassembled WGS sequence"/>
</dbReference>
<dbReference type="STRING" id="1447875.A0A2B7WRT0"/>
<dbReference type="SUPFAM" id="SSF53474">
    <property type="entry name" value="alpha/beta-Hydrolases"/>
    <property type="match status" value="1"/>
</dbReference>
<organism evidence="8 9">
    <name type="scientific">Helicocarpus griseus UAMH5409</name>
    <dbReference type="NCBI Taxonomy" id="1447875"/>
    <lineage>
        <taxon>Eukaryota</taxon>
        <taxon>Fungi</taxon>
        <taxon>Dikarya</taxon>
        <taxon>Ascomycota</taxon>
        <taxon>Pezizomycotina</taxon>
        <taxon>Eurotiomycetes</taxon>
        <taxon>Eurotiomycetidae</taxon>
        <taxon>Onygenales</taxon>
        <taxon>Ajellomycetaceae</taxon>
        <taxon>Helicocarpus</taxon>
    </lineage>
</organism>
<evidence type="ECO:0000313" key="9">
    <source>
        <dbReference type="Proteomes" id="UP000223968"/>
    </source>
</evidence>
<dbReference type="GO" id="GO:0004104">
    <property type="term" value="F:cholinesterase activity"/>
    <property type="evidence" value="ECO:0007669"/>
    <property type="project" value="InterPro"/>
</dbReference>
<keyword evidence="9" id="KW-1185">Reference proteome</keyword>
<dbReference type="Gene3D" id="3.40.50.1820">
    <property type="entry name" value="alpha/beta hydrolase"/>
    <property type="match status" value="1"/>
</dbReference>
<dbReference type="Pfam" id="PF00135">
    <property type="entry name" value="COesterase"/>
    <property type="match status" value="1"/>
</dbReference>
<dbReference type="PRINTS" id="PR00878">
    <property type="entry name" value="CHOLNESTRASE"/>
</dbReference>
<keyword evidence="3" id="KW-1015">Disulfide bond</keyword>
<evidence type="ECO:0000256" key="1">
    <source>
        <dbReference type="ARBA" id="ARBA00005964"/>
    </source>
</evidence>
<evidence type="ECO:0000256" key="4">
    <source>
        <dbReference type="PIRSR" id="PIRSR600997-1"/>
    </source>
</evidence>
<dbReference type="InterPro" id="IPR050654">
    <property type="entry name" value="AChE-related_enzymes"/>
</dbReference>
<keyword evidence="5" id="KW-0732">Signal</keyword>
<feature type="signal peptide" evidence="5">
    <location>
        <begin position="1"/>
        <end position="19"/>
    </location>
</feature>
<dbReference type="InterPro" id="IPR029058">
    <property type="entry name" value="AB_hydrolase_fold"/>
</dbReference>
<evidence type="ECO:0000256" key="3">
    <source>
        <dbReference type="ARBA" id="ARBA00023157"/>
    </source>
</evidence>
<evidence type="ECO:0000256" key="2">
    <source>
        <dbReference type="ARBA" id="ARBA00022801"/>
    </source>
</evidence>
<accession>A0A2B7WRT0</accession>
<feature type="active site" description="Charge relay system" evidence="4">
    <location>
        <position position="349"/>
    </location>
</feature>
<feature type="region of interest" description="Disordered" evidence="6">
    <location>
        <begin position="311"/>
        <end position="330"/>
    </location>
</feature>